<sequence length="103" mass="11383">MVVVLTAKGSSVYRRRSLDLGSHVLSLMLVEAYLWPLINPQQGDLKLSGPPSGQGTGRPMKEAHTSGISQNKLLMVRWPQGCRRRGDGRGTKNDLKTIALRWS</sequence>
<evidence type="ECO:0000313" key="3">
    <source>
        <dbReference type="Proteomes" id="UP000735302"/>
    </source>
</evidence>
<proteinExistence type="predicted"/>
<evidence type="ECO:0000313" key="2">
    <source>
        <dbReference type="EMBL" id="GFO42554.1"/>
    </source>
</evidence>
<dbReference type="EMBL" id="BLXT01007807">
    <property type="protein sequence ID" value="GFO42554.1"/>
    <property type="molecule type" value="Genomic_DNA"/>
</dbReference>
<evidence type="ECO:0000256" key="1">
    <source>
        <dbReference type="SAM" id="MobiDB-lite"/>
    </source>
</evidence>
<reference evidence="2 3" key="1">
    <citation type="journal article" date="2021" name="Elife">
        <title>Chloroplast acquisition without the gene transfer in kleptoplastic sea slugs, Plakobranchus ocellatus.</title>
        <authorList>
            <person name="Maeda T."/>
            <person name="Takahashi S."/>
            <person name="Yoshida T."/>
            <person name="Shimamura S."/>
            <person name="Takaki Y."/>
            <person name="Nagai Y."/>
            <person name="Toyoda A."/>
            <person name="Suzuki Y."/>
            <person name="Arimoto A."/>
            <person name="Ishii H."/>
            <person name="Satoh N."/>
            <person name="Nishiyama T."/>
            <person name="Hasebe M."/>
            <person name="Maruyama T."/>
            <person name="Minagawa J."/>
            <person name="Obokata J."/>
            <person name="Shigenobu S."/>
        </authorList>
    </citation>
    <scope>NUCLEOTIDE SEQUENCE [LARGE SCALE GENOMIC DNA]</scope>
</reference>
<gene>
    <name evidence="2" type="ORF">PoB_006905900</name>
</gene>
<accession>A0AAV4DEM2</accession>
<name>A0AAV4DEM2_9GAST</name>
<dbReference type="Proteomes" id="UP000735302">
    <property type="component" value="Unassembled WGS sequence"/>
</dbReference>
<comment type="caution">
    <text evidence="2">The sequence shown here is derived from an EMBL/GenBank/DDBJ whole genome shotgun (WGS) entry which is preliminary data.</text>
</comment>
<feature type="region of interest" description="Disordered" evidence="1">
    <location>
        <begin position="45"/>
        <end position="66"/>
    </location>
</feature>
<keyword evidence="3" id="KW-1185">Reference proteome</keyword>
<protein>
    <submittedName>
        <fullName evidence="2">Uncharacterized protein</fullName>
    </submittedName>
</protein>
<organism evidence="2 3">
    <name type="scientific">Plakobranchus ocellatus</name>
    <dbReference type="NCBI Taxonomy" id="259542"/>
    <lineage>
        <taxon>Eukaryota</taxon>
        <taxon>Metazoa</taxon>
        <taxon>Spiralia</taxon>
        <taxon>Lophotrochozoa</taxon>
        <taxon>Mollusca</taxon>
        <taxon>Gastropoda</taxon>
        <taxon>Heterobranchia</taxon>
        <taxon>Euthyneura</taxon>
        <taxon>Panpulmonata</taxon>
        <taxon>Sacoglossa</taxon>
        <taxon>Placobranchoidea</taxon>
        <taxon>Plakobranchidae</taxon>
        <taxon>Plakobranchus</taxon>
    </lineage>
</organism>
<dbReference type="AlphaFoldDB" id="A0AAV4DEM2"/>